<sequence>MLCCSITSCRASQGLELLGRRDVNPGNPYEENDINPKVLQLIQGEKIKFRIGSGKEGTMVFTVGQEPQVFKAKNGQLTVVSTQTRS</sequence>
<reference evidence="2" key="1">
    <citation type="submission" date="2017-11" db="EMBL/GenBank/DDBJ databases">
        <authorList>
            <person name="Lima N.C."/>
            <person name="Parody-Merino A.M."/>
            <person name="Battley P.F."/>
            <person name="Fidler A.E."/>
            <person name="Prosdocimi F."/>
        </authorList>
    </citation>
    <scope>NUCLEOTIDE SEQUENCE [LARGE SCALE GENOMIC DNA]</scope>
</reference>
<evidence type="ECO:0000313" key="2">
    <source>
        <dbReference type="Proteomes" id="UP000233556"/>
    </source>
</evidence>
<gene>
    <name evidence="1" type="ORF">llap_19353</name>
</gene>
<dbReference type="EMBL" id="KZ514889">
    <property type="protein sequence ID" value="PKU30343.1"/>
    <property type="molecule type" value="Genomic_DNA"/>
</dbReference>
<dbReference type="AlphaFoldDB" id="A0A2I0T940"/>
<name>A0A2I0T940_LIMLA</name>
<evidence type="ECO:0000313" key="1">
    <source>
        <dbReference type="EMBL" id="PKU30343.1"/>
    </source>
</evidence>
<accession>A0A2I0T940</accession>
<dbReference type="OrthoDB" id="6108017at2759"/>
<protein>
    <submittedName>
        <fullName evidence="1">Unconventional myosin-ih</fullName>
    </submittedName>
</protein>
<organism evidence="1 2">
    <name type="scientific">Limosa lapponica baueri</name>
    <dbReference type="NCBI Taxonomy" id="1758121"/>
    <lineage>
        <taxon>Eukaryota</taxon>
        <taxon>Metazoa</taxon>
        <taxon>Chordata</taxon>
        <taxon>Craniata</taxon>
        <taxon>Vertebrata</taxon>
        <taxon>Euteleostomi</taxon>
        <taxon>Archelosauria</taxon>
        <taxon>Archosauria</taxon>
        <taxon>Dinosauria</taxon>
        <taxon>Saurischia</taxon>
        <taxon>Theropoda</taxon>
        <taxon>Coelurosauria</taxon>
        <taxon>Aves</taxon>
        <taxon>Neognathae</taxon>
        <taxon>Neoaves</taxon>
        <taxon>Charadriiformes</taxon>
        <taxon>Scolopacidae</taxon>
        <taxon>Limosa</taxon>
    </lineage>
</organism>
<keyword evidence="2" id="KW-1185">Reference proteome</keyword>
<dbReference type="Proteomes" id="UP000233556">
    <property type="component" value="Unassembled WGS sequence"/>
</dbReference>
<proteinExistence type="predicted"/>
<reference evidence="2" key="2">
    <citation type="submission" date="2017-12" db="EMBL/GenBank/DDBJ databases">
        <title>Genome sequence of the Bar-tailed Godwit (Limosa lapponica baueri).</title>
        <authorList>
            <person name="Lima N.C.B."/>
            <person name="Parody-Merino A.M."/>
            <person name="Battley P.F."/>
            <person name="Fidler A.E."/>
            <person name="Prosdocimi F."/>
        </authorList>
    </citation>
    <scope>NUCLEOTIDE SEQUENCE [LARGE SCALE GENOMIC DNA]</scope>
</reference>